<dbReference type="Pfam" id="PF01420">
    <property type="entry name" value="Methylase_S"/>
    <property type="match status" value="1"/>
</dbReference>
<dbReference type="PANTHER" id="PTHR30408">
    <property type="entry name" value="TYPE-1 RESTRICTION ENZYME ECOKI SPECIFICITY PROTEIN"/>
    <property type="match status" value="1"/>
</dbReference>
<evidence type="ECO:0000256" key="3">
    <source>
        <dbReference type="ARBA" id="ARBA00023125"/>
    </source>
</evidence>
<dbReference type="InterPro" id="IPR044946">
    <property type="entry name" value="Restrct_endonuc_typeI_TRD_sf"/>
</dbReference>
<evidence type="ECO:0000256" key="2">
    <source>
        <dbReference type="ARBA" id="ARBA00022747"/>
    </source>
</evidence>
<protein>
    <submittedName>
        <fullName evidence="5">Restriction endonuclease subunit S</fullName>
    </submittedName>
</protein>
<gene>
    <name evidence="5" type="ORF">LKD70_16450</name>
</gene>
<name>A0ABS8G290_9FIRM</name>
<evidence type="ECO:0000259" key="4">
    <source>
        <dbReference type="Pfam" id="PF01420"/>
    </source>
</evidence>
<proteinExistence type="inferred from homology"/>
<dbReference type="PANTHER" id="PTHR30408:SF12">
    <property type="entry name" value="TYPE I RESTRICTION ENZYME MJAVIII SPECIFICITY SUBUNIT"/>
    <property type="match status" value="1"/>
</dbReference>
<evidence type="ECO:0000313" key="5">
    <source>
        <dbReference type="EMBL" id="MCC2255984.1"/>
    </source>
</evidence>
<dbReference type="SUPFAM" id="SSF116734">
    <property type="entry name" value="DNA methylase specificity domain"/>
    <property type="match status" value="1"/>
</dbReference>
<evidence type="ECO:0000256" key="1">
    <source>
        <dbReference type="ARBA" id="ARBA00010923"/>
    </source>
</evidence>
<reference evidence="5 6" key="1">
    <citation type="submission" date="2021-10" db="EMBL/GenBank/DDBJ databases">
        <title>Anaerobic single-cell dispensing facilitates the cultivation of human gut bacteria.</title>
        <authorList>
            <person name="Afrizal A."/>
        </authorList>
    </citation>
    <scope>NUCLEOTIDE SEQUENCE [LARGE SCALE GENOMIC DNA]</scope>
    <source>
        <strain evidence="5 6">CLA-AA-H200</strain>
    </source>
</reference>
<dbReference type="InterPro" id="IPR052021">
    <property type="entry name" value="Type-I_RS_S_subunit"/>
</dbReference>
<dbReference type="RefSeq" id="WP_227708965.1">
    <property type="nucleotide sequence ID" value="NZ_JAJEQX010000043.1"/>
</dbReference>
<keyword evidence="5" id="KW-0540">Nuclease</keyword>
<comment type="similarity">
    <text evidence="1">Belongs to the type-I restriction system S methylase family.</text>
</comment>
<comment type="caution">
    <text evidence="5">The sequence shown here is derived from an EMBL/GenBank/DDBJ whole genome shotgun (WGS) entry which is preliminary data.</text>
</comment>
<dbReference type="EMBL" id="JAJEQX010000043">
    <property type="protein sequence ID" value="MCC2255984.1"/>
    <property type="molecule type" value="Genomic_DNA"/>
</dbReference>
<dbReference type="GO" id="GO:0004519">
    <property type="term" value="F:endonuclease activity"/>
    <property type="evidence" value="ECO:0007669"/>
    <property type="project" value="UniProtKB-KW"/>
</dbReference>
<feature type="domain" description="Type I restriction modification DNA specificity" evidence="4">
    <location>
        <begin position="1"/>
        <end position="157"/>
    </location>
</feature>
<dbReference type="Proteomes" id="UP001198151">
    <property type="component" value="Unassembled WGS sequence"/>
</dbReference>
<keyword evidence="5" id="KW-0255">Endonuclease</keyword>
<keyword evidence="2" id="KW-0680">Restriction system</keyword>
<dbReference type="Gene3D" id="3.90.220.20">
    <property type="entry name" value="DNA methylase specificity domains"/>
    <property type="match status" value="1"/>
</dbReference>
<dbReference type="InterPro" id="IPR000055">
    <property type="entry name" value="Restrct_endonuc_typeI_TRD"/>
</dbReference>
<organism evidence="5 6">
    <name type="scientific">Ruminococcus turbiniformis</name>
    <dbReference type="NCBI Taxonomy" id="2881258"/>
    <lineage>
        <taxon>Bacteria</taxon>
        <taxon>Bacillati</taxon>
        <taxon>Bacillota</taxon>
        <taxon>Clostridia</taxon>
        <taxon>Eubacteriales</taxon>
        <taxon>Oscillospiraceae</taxon>
        <taxon>Ruminococcus</taxon>
    </lineage>
</organism>
<keyword evidence="6" id="KW-1185">Reference proteome</keyword>
<accession>A0ABS8G290</accession>
<evidence type="ECO:0000313" key="6">
    <source>
        <dbReference type="Proteomes" id="UP001198151"/>
    </source>
</evidence>
<sequence>MKLQDLASVRTGLVLSRKQSKELTDYRYPLINLRCIQQEGNIDLNKVDIYEARESLKKEYLSRQGDIVVRLTAPYTAVLIDDTTSGMVISSNFVVIRIEDKQLLPEYLFWLLNTQKMKHKIYENTTSNMLGAVKAKFLMEFELTLLPAEIQQKIGQINLLAKKERQLLKELSAEKEKLYSSLLDQAYKRAKKGK</sequence>
<dbReference type="CDD" id="cd16961">
    <property type="entry name" value="RMtype1_S_TRD-CR_like"/>
    <property type="match status" value="1"/>
</dbReference>
<keyword evidence="5" id="KW-0378">Hydrolase</keyword>
<keyword evidence="3" id="KW-0238">DNA-binding</keyword>